<sequence>MTTQELLLGEPQTLRKRLIRLAQMWTAFVLIHLFFRFVFHYDRLETTLIFMVGALLIFRIAPPK</sequence>
<dbReference type="Proteomes" id="UP000287394">
    <property type="component" value="Chromosome"/>
</dbReference>
<reference evidence="1 2" key="1">
    <citation type="journal article" date="2019" name="Int. J. Syst. Evol. Microbiol.">
        <title>Capsulimonas corticalis gen. nov., sp. nov., an aerobic capsulated bacterium, of a novel bacterial order, Capsulimonadales ord. nov., of the class Armatimonadia of the phylum Armatimonadetes.</title>
        <authorList>
            <person name="Li J."/>
            <person name="Kudo C."/>
            <person name="Tonouchi A."/>
        </authorList>
    </citation>
    <scope>NUCLEOTIDE SEQUENCE [LARGE SCALE GENOMIC DNA]</scope>
    <source>
        <strain evidence="1 2">AX-7</strain>
    </source>
</reference>
<evidence type="ECO:0000313" key="1">
    <source>
        <dbReference type="EMBL" id="BDI33507.1"/>
    </source>
</evidence>
<gene>
    <name evidence="1" type="ORF">CCAX7_55580</name>
</gene>
<dbReference type="KEGG" id="ccot:CCAX7_55580"/>
<proteinExistence type="predicted"/>
<accession>A0A402D0Y5</accession>
<keyword evidence="2" id="KW-1185">Reference proteome</keyword>
<name>A0A402D0Y5_9BACT</name>
<dbReference type="EMBL" id="AP025739">
    <property type="protein sequence ID" value="BDI33507.1"/>
    <property type="molecule type" value="Genomic_DNA"/>
</dbReference>
<evidence type="ECO:0000313" key="2">
    <source>
        <dbReference type="Proteomes" id="UP000287394"/>
    </source>
</evidence>
<dbReference type="AlphaFoldDB" id="A0A402D0Y5"/>
<protein>
    <submittedName>
        <fullName evidence="1">Uncharacterized protein</fullName>
    </submittedName>
</protein>
<dbReference type="RefSeq" id="WP_125206165.1">
    <property type="nucleotide sequence ID" value="NZ_AP025739.1"/>
</dbReference>
<organism evidence="1 2">
    <name type="scientific">Capsulimonas corticalis</name>
    <dbReference type="NCBI Taxonomy" id="2219043"/>
    <lineage>
        <taxon>Bacteria</taxon>
        <taxon>Bacillati</taxon>
        <taxon>Armatimonadota</taxon>
        <taxon>Armatimonadia</taxon>
        <taxon>Capsulimonadales</taxon>
        <taxon>Capsulimonadaceae</taxon>
        <taxon>Capsulimonas</taxon>
    </lineage>
</organism>